<protein>
    <recommendedName>
        <fullName evidence="8">4Fe-4S ferredoxin-type domain-containing protein</fullName>
    </recommendedName>
</protein>
<keyword evidence="5" id="KW-0408">Iron</keyword>
<keyword evidence="7" id="KW-1133">Transmembrane helix</keyword>
<evidence type="ECO:0000256" key="4">
    <source>
        <dbReference type="ARBA" id="ARBA00022982"/>
    </source>
</evidence>
<reference evidence="9 10" key="1">
    <citation type="submission" date="2015-05" db="EMBL/GenBank/DDBJ databases">
        <title>Genome sequencing and analysis of members of genus Stenotrophomonas.</title>
        <authorList>
            <person name="Patil P.P."/>
            <person name="Midha S."/>
            <person name="Patil P.B."/>
        </authorList>
    </citation>
    <scope>NUCLEOTIDE SEQUENCE [LARGE SCALE GENOMIC DNA]</scope>
    <source>
        <strain evidence="9 10">DSM 17805</strain>
    </source>
</reference>
<feature type="transmembrane region" description="Helical" evidence="7">
    <location>
        <begin position="322"/>
        <end position="339"/>
    </location>
</feature>
<keyword evidence="2" id="KW-0004">4Fe-4S</keyword>
<name>A0A0R0BQT2_9GAMM</name>
<evidence type="ECO:0000256" key="6">
    <source>
        <dbReference type="ARBA" id="ARBA00023014"/>
    </source>
</evidence>
<dbReference type="OrthoDB" id="9811700at2"/>
<dbReference type="InterPro" id="IPR051684">
    <property type="entry name" value="Electron_Trans/Redox"/>
</dbReference>
<dbReference type="PROSITE" id="PS00198">
    <property type="entry name" value="4FE4S_FER_1"/>
    <property type="match status" value="1"/>
</dbReference>
<keyword evidence="1" id="KW-0813">Transport</keyword>
<dbReference type="AlphaFoldDB" id="A0A0R0BQT2"/>
<evidence type="ECO:0000256" key="5">
    <source>
        <dbReference type="ARBA" id="ARBA00023004"/>
    </source>
</evidence>
<organism evidence="9 10">
    <name type="scientific">Stenotrophomonas koreensis</name>
    <dbReference type="NCBI Taxonomy" id="266128"/>
    <lineage>
        <taxon>Bacteria</taxon>
        <taxon>Pseudomonadati</taxon>
        <taxon>Pseudomonadota</taxon>
        <taxon>Gammaproteobacteria</taxon>
        <taxon>Lysobacterales</taxon>
        <taxon>Lysobacteraceae</taxon>
        <taxon>Stenotrophomonas</taxon>
    </lineage>
</organism>
<evidence type="ECO:0000256" key="7">
    <source>
        <dbReference type="SAM" id="Phobius"/>
    </source>
</evidence>
<feature type="domain" description="4Fe-4S ferredoxin-type" evidence="8">
    <location>
        <begin position="249"/>
        <end position="305"/>
    </location>
</feature>
<dbReference type="SUPFAM" id="SSF54862">
    <property type="entry name" value="4Fe-4S ferredoxins"/>
    <property type="match status" value="1"/>
</dbReference>
<keyword evidence="6" id="KW-0411">Iron-sulfur</keyword>
<evidence type="ECO:0000256" key="3">
    <source>
        <dbReference type="ARBA" id="ARBA00022723"/>
    </source>
</evidence>
<feature type="transmembrane region" description="Helical" evidence="7">
    <location>
        <begin position="114"/>
        <end position="133"/>
    </location>
</feature>
<keyword evidence="7" id="KW-0472">Membrane</keyword>
<feature type="transmembrane region" description="Helical" evidence="7">
    <location>
        <begin position="145"/>
        <end position="164"/>
    </location>
</feature>
<keyword evidence="4" id="KW-0249">Electron transport</keyword>
<evidence type="ECO:0000256" key="2">
    <source>
        <dbReference type="ARBA" id="ARBA00022485"/>
    </source>
</evidence>
<dbReference type="GO" id="GO:0005886">
    <property type="term" value="C:plasma membrane"/>
    <property type="evidence" value="ECO:0007669"/>
    <property type="project" value="TreeGrafter"/>
</dbReference>
<accession>A0A0R0BQT2</accession>
<dbReference type="STRING" id="266128.ABB25_03875"/>
<feature type="transmembrane region" description="Helical" evidence="7">
    <location>
        <begin position="61"/>
        <end position="79"/>
    </location>
</feature>
<dbReference type="EMBL" id="LDJH01000006">
    <property type="protein sequence ID" value="KRG59676.1"/>
    <property type="molecule type" value="Genomic_DNA"/>
</dbReference>
<dbReference type="RefSeq" id="WP_083488085.1">
    <property type="nucleotide sequence ID" value="NZ_LDJH01000006.1"/>
</dbReference>
<evidence type="ECO:0000313" key="10">
    <source>
        <dbReference type="Proteomes" id="UP000051254"/>
    </source>
</evidence>
<keyword evidence="7" id="KW-0812">Transmembrane</keyword>
<comment type="caution">
    <text evidence="9">The sequence shown here is derived from an EMBL/GenBank/DDBJ whole genome shotgun (WGS) entry which is preliminary data.</text>
</comment>
<evidence type="ECO:0000256" key="1">
    <source>
        <dbReference type="ARBA" id="ARBA00022448"/>
    </source>
</evidence>
<evidence type="ECO:0000313" key="9">
    <source>
        <dbReference type="EMBL" id="KRG59676.1"/>
    </source>
</evidence>
<dbReference type="PANTHER" id="PTHR30176:SF3">
    <property type="entry name" value="FERREDOXIN-TYPE PROTEIN NAPH"/>
    <property type="match status" value="1"/>
</dbReference>
<gene>
    <name evidence="9" type="ORF">ABB25_03875</name>
</gene>
<dbReference type="Pfam" id="PF13746">
    <property type="entry name" value="Fer4_18"/>
    <property type="match status" value="1"/>
</dbReference>
<sequence length="340" mass="37445">MPRPPLPAALTFSWPRRLSALLLLGSFYLLPWLSINGEPAVLFDLAGRHAYLLGIELAADELPALLALAVSGLALLYLLTNLGGRLWCGLLCPQSILGSLYQQLMQLGRHGGNLLWALLAIWTGISFVGYFTPVRQLLPPDAAGWNHWTVFWAVFYAAATWANIRFLRTRLCTELCPFARLQPWITDQHTPHVRYQLRRGEPRGARAPGLPGIHARGRTLLNPTTAQDYVFRAANPAIAGSWPRFAPDRLGDCLDCAQCQQQCPLKLDIRNGVDGNCLDCGLCISVCDRQLAAHGLPGGLIRRQSQADAEEQPARIMRPRTVVALVIALGSALSSWLLLH</sequence>
<evidence type="ECO:0000259" key="8">
    <source>
        <dbReference type="Pfam" id="PF13746"/>
    </source>
</evidence>
<dbReference type="PANTHER" id="PTHR30176">
    <property type="entry name" value="FERREDOXIN-TYPE PROTEIN NAPH"/>
    <property type="match status" value="1"/>
</dbReference>
<dbReference type="InterPro" id="IPR017900">
    <property type="entry name" value="4Fe4S_Fe_S_CS"/>
</dbReference>
<keyword evidence="3" id="KW-0479">Metal-binding</keyword>
<dbReference type="PATRIC" id="fig|266128.3.peg.2430"/>
<keyword evidence="10" id="KW-1185">Reference proteome</keyword>
<dbReference type="GO" id="GO:0051539">
    <property type="term" value="F:4 iron, 4 sulfur cluster binding"/>
    <property type="evidence" value="ECO:0007669"/>
    <property type="project" value="UniProtKB-KW"/>
</dbReference>
<dbReference type="Proteomes" id="UP000051254">
    <property type="component" value="Unassembled WGS sequence"/>
</dbReference>
<dbReference type="GO" id="GO:0046872">
    <property type="term" value="F:metal ion binding"/>
    <property type="evidence" value="ECO:0007669"/>
    <property type="project" value="UniProtKB-KW"/>
</dbReference>
<proteinExistence type="predicted"/>
<dbReference type="InterPro" id="IPR017896">
    <property type="entry name" value="4Fe4S_Fe-S-bd"/>
</dbReference>